<dbReference type="InterPro" id="IPR008255">
    <property type="entry name" value="Pyr_nucl-diS_OxRdtase_2_AS"/>
</dbReference>
<evidence type="ECO:0000256" key="5">
    <source>
        <dbReference type="ARBA" id="ARBA00023284"/>
    </source>
</evidence>
<keyword evidence="5 7" id="KW-0676">Redox-active center</keyword>
<dbReference type="Gene3D" id="3.50.50.60">
    <property type="entry name" value="FAD/NAD(P)-binding domain"/>
    <property type="match status" value="2"/>
</dbReference>
<feature type="domain" description="FAD/NAD(P)-binding" evidence="9">
    <location>
        <begin position="3"/>
        <end position="292"/>
    </location>
</feature>
<comment type="catalytic activity">
    <reaction evidence="6 7">
        <text>[thioredoxin]-dithiol + NADP(+) = [thioredoxin]-disulfide + NADPH + H(+)</text>
        <dbReference type="Rhea" id="RHEA:20345"/>
        <dbReference type="Rhea" id="RHEA-COMP:10698"/>
        <dbReference type="Rhea" id="RHEA-COMP:10700"/>
        <dbReference type="ChEBI" id="CHEBI:15378"/>
        <dbReference type="ChEBI" id="CHEBI:29950"/>
        <dbReference type="ChEBI" id="CHEBI:50058"/>
        <dbReference type="ChEBI" id="CHEBI:57783"/>
        <dbReference type="ChEBI" id="CHEBI:58349"/>
        <dbReference type="EC" id="1.8.1.9"/>
    </reaction>
</comment>
<comment type="caution">
    <text evidence="10">The sequence shown here is derived from an EMBL/GenBank/DDBJ whole genome shotgun (WGS) entry which is preliminary data.</text>
</comment>
<reference evidence="10" key="2">
    <citation type="journal article" date="2022" name="Sci. Rep.">
        <title>In silico prediction of the enzymes involved in the degradation of the herbicide molinate by Gulosibacter molinativorax ON4T.</title>
        <authorList>
            <person name="Lopes A.R."/>
            <person name="Bunin E."/>
            <person name="Viana A.T."/>
            <person name="Froufe H."/>
            <person name="Munoz-Merida A."/>
            <person name="Pinho D."/>
            <person name="Figueiredo J."/>
            <person name="Barroso C."/>
            <person name="Vaz-Moreira I."/>
            <person name="Bellanger X."/>
            <person name="Egas C."/>
            <person name="Nunes O.C."/>
        </authorList>
    </citation>
    <scope>NUCLEOTIDE SEQUENCE</scope>
    <source>
        <strain evidence="10">ON4</strain>
    </source>
</reference>
<dbReference type="InterPro" id="IPR036188">
    <property type="entry name" value="FAD/NAD-bd_sf"/>
</dbReference>
<keyword evidence="8" id="KW-0521">NADP</keyword>
<dbReference type="PRINTS" id="PR00469">
    <property type="entry name" value="PNDRDTASEII"/>
</dbReference>
<dbReference type="InterPro" id="IPR050097">
    <property type="entry name" value="Ferredoxin-NADP_redctase_2"/>
</dbReference>
<dbReference type="PANTHER" id="PTHR48105">
    <property type="entry name" value="THIOREDOXIN REDUCTASE 1-RELATED-RELATED"/>
    <property type="match status" value="1"/>
</dbReference>
<dbReference type="PRINTS" id="PR00368">
    <property type="entry name" value="FADPNR"/>
</dbReference>
<dbReference type="NCBIfam" id="TIGR01292">
    <property type="entry name" value="TRX_reduct"/>
    <property type="match status" value="1"/>
</dbReference>
<dbReference type="SUPFAM" id="SSF51905">
    <property type="entry name" value="FAD/NAD(P)-binding domain"/>
    <property type="match status" value="1"/>
</dbReference>
<dbReference type="EMBL" id="PXVD01000015">
    <property type="protein sequence ID" value="MDJ1371710.1"/>
    <property type="molecule type" value="Genomic_DNA"/>
</dbReference>
<evidence type="ECO:0000256" key="3">
    <source>
        <dbReference type="ARBA" id="ARBA00023002"/>
    </source>
</evidence>
<comment type="similarity">
    <text evidence="7">Belongs to the class-II pyridine nucleotide-disulfide oxidoreductase family.</text>
</comment>
<keyword evidence="2 7" id="KW-0274">FAD</keyword>
<evidence type="ECO:0000313" key="10">
    <source>
        <dbReference type="EMBL" id="MDJ1371710.1"/>
    </source>
</evidence>
<comment type="subunit">
    <text evidence="7">Homodimer.</text>
</comment>
<evidence type="ECO:0000313" key="11">
    <source>
        <dbReference type="Proteomes" id="UP001170379"/>
    </source>
</evidence>
<evidence type="ECO:0000256" key="4">
    <source>
        <dbReference type="ARBA" id="ARBA00023157"/>
    </source>
</evidence>
<name>A0ABT7C972_9MICO</name>
<evidence type="ECO:0000256" key="2">
    <source>
        <dbReference type="ARBA" id="ARBA00022827"/>
    </source>
</evidence>
<dbReference type="InterPro" id="IPR005982">
    <property type="entry name" value="Thioredox_Rdtase"/>
</dbReference>
<dbReference type="Pfam" id="PF07992">
    <property type="entry name" value="Pyr_redox_2"/>
    <property type="match status" value="1"/>
</dbReference>
<organism evidence="10 11">
    <name type="scientific">Gulosibacter molinativorax</name>
    <dbReference type="NCBI Taxonomy" id="256821"/>
    <lineage>
        <taxon>Bacteria</taxon>
        <taxon>Bacillati</taxon>
        <taxon>Actinomycetota</taxon>
        <taxon>Actinomycetes</taxon>
        <taxon>Micrococcales</taxon>
        <taxon>Microbacteriaceae</taxon>
        <taxon>Gulosibacter</taxon>
    </lineage>
</organism>
<evidence type="ECO:0000259" key="9">
    <source>
        <dbReference type="Pfam" id="PF07992"/>
    </source>
</evidence>
<evidence type="ECO:0000256" key="8">
    <source>
        <dbReference type="RuleBase" id="RU003881"/>
    </source>
</evidence>
<keyword evidence="1 7" id="KW-0285">Flavoprotein</keyword>
<protein>
    <recommendedName>
        <fullName evidence="7">Thioredoxin reductase</fullName>
        <ecNumber evidence="7">1.8.1.9</ecNumber>
    </recommendedName>
</protein>
<evidence type="ECO:0000256" key="7">
    <source>
        <dbReference type="RuleBase" id="RU003880"/>
    </source>
</evidence>
<proteinExistence type="inferred from homology"/>
<accession>A0ABT7C972</accession>
<reference evidence="10" key="1">
    <citation type="submission" date="2018-03" db="EMBL/GenBank/DDBJ databases">
        <authorList>
            <person name="Nunes O.C."/>
            <person name="Lopes A.R."/>
            <person name="Froufe H."/>
            <person name="Munoz-Merida A."/>
            <person name="Barroso C."/>
            <person name="Egas C."/>
        </authorList>
    </citation>
    <scope>NUCLEOTIDE SEQUENCE</scope>
    <source>
        <strain evidence="10">ON4</strain>
    </source>
</reference>
<gene>
    <name evidence="10" type="primary">trxB</name>
    <name evidence="10" type="ORF">C7K25_10080</name>
</gene>
<sequence>MRNVAIIGSGPAGYTAAIYVARAGLRPVLFTSAVEVGGELMNTTDVENFPGFPEGILGPDLMQKFQDQAVRFGTELVFDDVESLELKGEVKKIHTAYSGDYEALAVILATGSAYRHLGVPGEDRLSGRGISWCATCDGAFFREQHIAVIGGGDSAMEEALFLTRFADRVTIIHRSENFRASQIMLERARANEKIEWLPNARVLEYLGDTNLTGLKLENAVTGEVFEREFTGTFVAIGHDPRTDLFKDQIELAESGVVKVDGRSSRTSLPGVFAAGDVIDDHYRQAITAAGSGTVAALDVEAYLGTLSPELLAQAAADSAAEADAQVGEDAQAAADAPVLSQPTVAEEAASISLNPIGFNTPLFGGK</sequence>
<keyword evidence="11" id="KW-1185">Reference proteome</keyword>
<evidence type="ECO:0000256" key="6">
    <source>
        <dbReference type="ARBA" id="ARBA00048132"/>
    </source>
</evidence>
<dbReference type="EC" id="1.8.1.9" evidence="7"/>
<dbReference type="Proteomes" id="UP001170379">
    <property type="component" value="Unassembled WGS sequence"/>
</dbReference>
<dbReference type="RefSeq" id="WP_084147531.1">
    <property type="nucleotide sequence ID" value="NZ_CP028426.1"/>
</dbReference>
<comment type="cofactor">
    <cofactor evidence="8">
        <name>FAD</name>
        <dbReference type="ChEBI" id="CHEBI:57692"/>
    </cofactor>
    <text evidence="8">Binds 1 FAD per subunit.</text>
</comment>
<keyword evidence="3 7" id="KW-0560">Oxidoreductase</keyword>
<dbReference type="PROSITE" id="PS00573">
    <property type="entry name" value="PYRIDINE_REDOX_2"/>
    <property type="match status" value="1"/>
</dbReference>
<evidence type="ECO:0000256" key="1">
    <source>
        <dbReference type="ARBA" id="ARBA00022630"/>
    </source>
</evidence>
<keyword evidence="4" id="KW-1015">Disulfide bond</keyword>
<dbReference type="InterPro" id="IPR023753">
    <property type="entry name" value="FAD/NAD-binding_dom"/>
</dbReference>